<comment type="cofactor">
    <cofactor evidence="1">
        <name>FAD</name>
        <dbReference type="ChEBI" id="CHEBI:57692"/>
    </cofactor>
</comment>
<dbReference type="HOGENOM" id="CLU_009665_19_5_11"/>
<name>H8G471_9PSEU</name>
<dbReference type="PANTHER" id="PTHR13789">
    <property type="entry name" value="MONOOXYGENASE"/>
    <property type="match status" value="1"/>
</dbReference>
<dbReference type="PRINTS" id="PR00420">
    <property type="entry name" value="RNGMNOXGNASE"/>
</dbReference>
<keyword evidence="3" id="KW-0274">FAD</keyword>
<evidence type="ECO:0000256" key="3">
    <source>
        <dbReference type="ARBA" id="ARBA00022827"/>
    </source>
</evidence>
<organism evidence="7 8">
    <name type="scientific">Saccharomonospora azurea NA-128</name>
    <dbReference type="NCBI Taxonomy" id="882081"/>
    <lineage>
        <taxon>Bacteria</taxon>
        <taxon>Bacillati</taxon>
        <taxon>Actinomycetota</taxon>
        <taxon>Actinomycetes</taxon>
        <taxon>Pseudonocardiales</taxon>
        <taxon>Pseudonocardiaceae</taxon>
        <taxon>Saccharomonospora</taxon>
    </lineage>
</organism>
<dbReference type="EMBL" id="CM001466">
    <property type="protein sequence ID" value="EHY91169.1"/>
    <property type="molecule type" value="Genomic_DNA"/>
</dbReference>
<dbReference type="RefSeq" id="WP_005444994.1">
    <property type="nucleotide sequence ID" value="NZ_CM001466.1"/>
</dbReference>
<proteinExistence type="predicted"/>
<keyword evidence="2" id="KW-0285">Flavoprotein</keyword>
<accession>H8G471</accession>
<dbReference type="SUPFAM" id="SSF51905">
    <property type="entry name" value="FAD/NAD(P)-binding domain"/>
    <property type="match status" value="1"/>
</dbReference>
<evidence type="ECO:0000256" key="4">
    <source>
        <dbReference type="ARBA" id="ARBA00023002"/>
    </source>
</evidence>
<dbReference type="InterPro" id="IPR002938">
    <property type="entry name" value="FAD-bd"/>
</dbReference>
<keyword evidence="5" id="KW-0503">Monooxygenase</keyword>
<feature type="domain" description="FAD-binding" evidence="6">
    <location>
        <begin position="11"/>
        <end position="350"/>
    </location>
</feature>
<dbReference type="InterPro" id="IPR036188">
    <property type="entry name" value="FAD/NAD-bd_sf"/>
</dbReference>
<dbReference type="AlphaFoldDB" id="H8G471"/>
<dbReference type="Gene3D" id="3.50.50.60">
    <property type="entry name" value="FAD/NAD(P)-binding domain"/>
    <property type="match status" value="1"/>
</dbReference>
<dbReference type="PANTHER" id="PTHR13789:SF318">
    <property type="entry name" value="GERANYLGERANYL DIPHOSPHATE REDUCTASE"/>
    <property type="match status" value="1"/>
</dbReference>
<gene>
    <name evidence="7" type="ORF">SacazDRAFT_04327</name>
</gene>
<dbReference type="Pfam" id="PF01494">
    <property type="entry name" value="FAD_binding_3"/>
    <property type="match status" value="1"/>
</dbReference>
<sequence length="396" mass="42893">MSSTGSGPGLRVAVVGAGIGGLATAAALKKWGVRCDVYEQAEHLREVGAGLQLAPNASAVLYRLGLAEPLRRVAVRPAAVEMRRWDTGTLLGRTELGAACEERYAAPYLTVHRADLHRILATACPEGSLHLAMRCAEVVEHDEEVRLHFADGSERRADVVIGADGIHSTVRAGLATDSPRYSGTMVYRGLAPADRLPRHRDDPRVRLWLGPGQHCVIYPVSEGDKVNVVATVPGRERTQESWTARGDVADVRAAYAGWHAEVREVLLALDEVSLWVLHDRDPLPSWTLGRRTVLGDAAHPMLPFLAQGANQAIEDAAALAACLGPVTCPDDVPAALTKYEAVRRDRTDTVHAGARRNNGMLHLPDGPEQRRRDAELATATDLSNQDWLYGHDAFTV</sequence>
<dbReference type="GO" id="GO:0004497">
    <property type="term" value="F:monooxygenase activity"/>
    <property type="evidence" value="ECO:0007669"/>
    <property type="project" value="UniProtKB-KW"/>
</dbReference>
<dbReference type="SUPFAM" id="SSF54373">
    <property type="entry name" value="FAD-linked reductases, C-terminal domain"/>
    <property type="match status" value="1"/>
</dbReference>
<evidence type="ECO:0000256" key="5">
    <source>
        <dbReference type="ARBA" id="ARBA00023033"/>
    </source>
</evidence>
<dbReference type="GO" id="GO:0071949">
    <property type="term" value="F:FAD binding"/>
    <property type="evidence" value="ECO:0007669"/>
    <property type="project" value="InterPro"/>
</dbReference>
<evidence type="ECO:0000256" key="1">
    <source>
        <dbReference type="ARBA" id="ARBA00001974"/>
    </source>
</evidence>
<keyword evidence="4" id="KW-0560">Oxidoreductase</keyword>
<evidence type="ECO:0000313" key="7">
    <source>
        <dbReference type="EMBL" id="EHY91169.1"/>
    </source>
</evidence>
<dbReference type="InterPro" id="IPR050493">
    <property type="entry name" value="FAD-dep_Monooxygenase_BioMet"/>
</dbReference>
<protein>
    <submittedName>
        <fullName evidence="7">2-polyprenyl-6-methoxyphenol hydroxylase-like oxidoreductase</fullName>
    </submittedName>
</protein>
<evidence type="ECO:0000259" key="6">
    <source>
        <dbReference type="Pfam" id="PF01494"/>
    </source>
</evidence>
<evidence type="ECO:0000313" key="8">
    <source>
        <dbReference type="Proteomes" id="UP000004705"/>
    </source>
</evidence>
<keyword evidence="8" id="KW-1185">Reference proteome</keyword>
<reference evidence="7 8" key="1">
    <citation type="journal article" date="2012" name="Stand. Genomic Sci.">
        <title>Genome sequence of the soil bacterium Saccharomonospora azurea type strain (NA-128(T)).</title>
        <authorList>
            <person name="Klenk H.P."/>
            <person name="Held B."/>
            <person name="Lucas S."/>
            <person name="Lapidus A."/>
            <person name="Copeland A."/>
            <person name="Hammon N."/>
            <person name="Pitluck S."/>
            <person name="Goodwin L.A."/>
            <person name="Han C."/>
            <person name="Tapia R."/>
            <person name="Brambilla E.M."/>
            <person name="Potter G."/>
            <person name="Land M."/>
            <person name="Ivanova N."/>
            <person name="Rohde M."/>
            <person name="Goker M."/>
            <person name="Detter J.C."/>
            <person name="Kyrpides N.C."/>
            <person name="Woyke T."/>
        </authorList>
    </citation>
    <scope>NUCLEOTIDE SEQUENCE [LARGE SCALE GENOMIC DNA]</scope>
    <source>
        <strain evidence="7 8">NA-128</strain>
    </source>
</reference>
<dbReference type="Proteomes" id="UP000004705">
    <property type="component" value="Chromosome"/>
</dbReference>
<evidence type="ECO:0000256" key="2">
    <source>
        <dbReference type="ARBA" id="ARBA00022630"/>
    </source>
</evidence>